<dbReference type="Pfam" id="PF18920">
    <property type="entry name" value="DUF5671"/>
    <property type="match status" value="1"/>
</dbReference>
<keyword evidence="1" id="KW-1133">Transmembrane helix</keyword>
<gene>
    <name evidence="3" type="ORF">A2846_03975</name>
</gene>
<dbReference type="Proteomes" id="UP000176339">
    <property type="component" value="Unassembled WGS sequence"/>
</dbReference>
<evidence type="ECO:0000313" key="4">
    <source>
        <dbReference type="Proteomes" id="UP000176339"/>
    </source>
</evidence>
<evidence type="ECO:0000313" key="3">
    <source>
        <dbReference type="EMBL" id="OGE84150.1"/>
    </source>
</evidence>
<reference evidence="3 4" key="1">
    <citation type="journal article" date="2016" name="Nat. Commun.">
        <title>Thousands of microbial genomes shed light on interconnected biogeochemical processes in an aquifer system.</title>
        <authorList>
            <person name="Anantharaman K."/>
            <person name="Brown C.T."/>
            <person name="Hug L.A."/>
            <person name="Sharon I."/>
            <person name="Castelle C.J."/>
            <person name="Probst A.J."/>
            <person name="Thomas B.C."/>
            <person name="Singh A."/>
            <person name="Wilkins M.J."/>
            <person name="Karaoz U."/>
            <person name="Brodie E.L."/>
            <person name="Williams K.H."/>
            <person name="Hubbard S.S."/>
            <person name="Banfield J.F."/>
        </authorList>
    </citation>
    <scope>NUCLEOTIDE SEQUENCE [LARGE SCALE GENOMIC DNA]</scope>
</reference>
<feature type="domain" description="DUF5671" evidence="2">
    <location>
        <begin position="15"/>
        <end position="149"/>
    </location>
</feature>
<sequence>MTHPTEERIKSAPKDVFVYLLSIATLYTATINFITLIFGYIDIYFPNTLDYYGARNLGSIRWSIASIIIVFPVYLLTSWLINRDIKKEPARGEIKIRKWLIYLTLFIAAVVVIGDLITIIYNFLEGDLTARFALKTLAVLIVALAIFGYYIWELRHAGGSSLRKKAAIAAGIVIGTIVIAGFFIAGSPLEERLRKFDERRVNDLQSIQSQLINYWMSKGRLPANLDALTDNISGFRAPTDPETGTAYGYQPGGDLSFKLCADFKTDARQTSTSSGKPIPAGYYGEYGYSWDHEIGTTCFERTIDPELYPKRPKS</sequence>
<proteinExistence type="predicted"/>
<evidence type="ECO:0000259" key="2">
    <source>
        <dbReference type="Pfam" id="PF18920"/>
    </source>
</evidence>
<keyword evidence="1" id="KW-0812">Transmembrane</keyword>
<dbReference type="AlphaFoldDB" id="A0A1F5P3D2"/>
<keyword evidence="1" id="KW-0472">Membrane</keyword>
<dbReference type="EMBL" id="MFEN01000024">
    <property type="protein sequence ID" value="OGE84150.1"/>
    <property type="molecule type" value="Genomic_DNA"/>
</dbReference>
<name>A0A1F5P3D2_9BACT</name>
<evidence type="ECO:0000256" key="1">
    <source>
        <dbReference type="SAM" id="Phobius"/>
    </source>
</evidence>
<accession>A0A1F5P3D2</accession>
<comment type="caution">
    <text evidence="3">The sequence shown here is derived from an EMBL/GenBank/DDBJ whole genome shotgun (WGS) entry which is preliminary data.</text>
</comment>
<feature type="transmembrane region" description="Helical" evidence="1">
    <location>
        <begin position="16"/>
        <end position="40"/>
    </location>
</feature>
<feature type="transmembrane region" description="Helical" evidence="1">
    <location>
        <begin position="166"/>
        <end position="185"/>
    </location>
</feature>
<dbReference type="InterPro" id="IPR043728">
    <property type="entry name" value="DUF5671"/>
</dbReference>
<organism evidence="3 4">
    <name type="scientific">Candidatus Doudnabacteria bacterium RIFCSPHIGHO2_01_FULL_49_9</name>
    <dbReference type="NCBI Taxonomy" id="1817827"/>
    <lineage>
        <taxon>Bacteria</taxon>
        <taxon>Candidatus Doudnaibacteriota</taxon>
    </lineage>
</organism>
<feature type="transmembrane region" description="Helical" evidence="1">
    <location>
        <begin position="60"/>
        <end position="81"/>
    </location>
</feature>
<feature type="transmembrane region" description="Helical" evidence="1">
    <location>
        <begin position="136"/>
        <end position="154"/>
    </location>
</feature>
<feature type="transmembrane region" description="Helical" evidence="1">
    <location>
        <begin position="101"/>
        <end position="124"/>
    </location>
</feature>
<protein>
    <recommendedName>
        <fullName evidence="2">DUF5671 domain-containing protein</fullName>
    </recommendedName>
</protein>